<feature type="transmembrane region" description="Helical" evidence="7">
    <location>
        <begin position="332"/>
        <end position="349"/>
    </location>
</feature>
<accession>A0A016AS93</accession>
<dbReference type="Proteomes" id="UP000020938">
    <property type="component" value="Unassembled WGS sequence"/>
</dbReference>
<keyword evidence="4 7" id="KW-0812">Transmembrane</keyword>
<gene>
    <name evidence="8" type="ORF">M123_3744</name>
</gene>
<dbReference type="EMBL" id="JGDS01000062">
    <property type="protein sequence ID" value="EXZ72013.1"/>
    <property type="molecule type" value="Genomic_DNA"/>
</dbReference>
<dbReference type="AlphaFoldDB" id="A0A016AS93"/>
<sequence length="456" mass="52263">MDSSFIRTIQRYLGIDRAIFYTSVARILQAFGGVISVFFVAKYLTGIEQGFYYTFGSIVAIQVFFELGLNSIITQYVAHEVSYLSWKTPVELSGEEKYKSRLASLLHFCVKWYLGFAGILLITLIIVGYSFFNRYGNHNDIDWHLPWLLLAFGTALNLLLAPVSAFLEGLGKVQEVAKMRLWQQMIGLLVVWGGLIIGAKLYVLGVNWLVGITLIVIFIVKTDFGNIIQNIWQITIKEKVNYRKEIFPYQWKIALSWISGYFIFQLFNPVLFATEGAVVAGQMGMTLAALNGIQSLSLSWMTTKIPLYSGLIAQKEYQRLDIVFNRTLKQSVFINGSALIIMFIFIYFVEHYHIVVGDINLGDRFLKCWPMTLMMISLFANQFVNSWAIYLRCHKREPFLINSIVGGILCCLSTIFMGIYYGILGITGGYCCITLILTFWGYWIFKCKKNEWHKKR</sequence>
<evidence type="ECO:0000313" key="8">
    <source>
        <dbReference type="EMBL" id="EXZ72013.1"/>
    </source>
</evidence>
<feature type="transmembrane region" description="Helical" evidence="7">
    <location>
        <begin position="427"/>
        <end position="445"/>
    </location>
</feature>
<reference evidence="8 9" key="1">
    <citation type="submission" date="2014-02" db="EMBL/GenBank/DDBJ databases">
        <authorList>
            <person name="Sears C."/>
            <person name="Carroll K."/>
            <person name="Sack B.R."/>
            <person name="Qadri F."/>
            <person name="Myers L.L."/>
            <person name="Chung G.-T."/>
            <person name="Escheverria P."/>
            <person name="Fraser C.M."/>
            <person name="Sadzewicz L."/>
            <person name="Shefchek K.A."/>
            <person name="Tallon L."/>
            <person name="Das S.P."/>
            <person name="Daugherty S."/>
            <person name="Mongodin E.F."/>
        </authorList>
    </citation>
    <scope>NUCLEOTIDE SEQUENCE [LARGE SCALE GENOMIC DNA]</scope>
    <source>
        <strain evidence="8 9">3976T8</strain>
    </source>
</reference>
<evidence type="ECO:0000256" key="1">
    <source>
        <dbReference type="ARBA" id="ARBA00004651"/>
    </source>
</evidence>
<proteinExistence type="inferred from homology"/>
<evidence type="ECO:0000256" key="3">
    <source>
        <dbReference type="ARBA" id="ARBA00022475"/>
    </source>
</evidence>
<keyword evidence="3" id="KW-1003">Cell membrane</keyword>
<dbReference type="InterPro" id="IPR050833">
    <property type="entry name" value="Poly_Biosynth_Transport"/>
</dbReference>
<comment type="caution">
    <text evidence="8">The sequence shown here is derived from an EMBL/GenBank/DDBJ whole genome shotgun (WGS) entry which is preliminary data.</text>
</comment>
<feature type="transmembrane region" description="Helical" evidence="7">
    <location>
        <begin position="287"/>
        <end position="311"/>
    </location>
</feature>
<protein>
    <submittedName>
        <fullName evidence="8">Putative membrane protein</fullName>
    </submittedName>
</protein>
<name>A0A016AS93_BACFG</name>
<dbReference type="RefSeq" id="WP_032574650.1">
    <property type="nucleotide sequence ID" value="NZ_JGDS01000062.1"/>
</dbReference>
<dbReference type="PANTHER" id="PTHR30250:SF10">
    <property type="entry name" value="LIPOPOLYSACCHARIDE BIOSYNTHESIS PROTEIN WZXC"/>
    <property type="match status" value="1"/>
</dbReference>
<evidence type="ECO:0000256" key="6">
    <source>
        <dbReference type="ARBA" id="ARBA00023136"/>
    </source>
</evidence>
<evidence type="ECO:0000313" key="9">
    <source>
        <dbReference type="Proteomes" id="UP000020938"/>
    </source>
</evidence>
<feature type="transmembrane region" description="Helical" evidence="7">
    <location>
        <begin position="249"/>
        <end position="267"/>
    </location>
</feature>
<keyword evidence="5 7" id="KW-1133">Transmembrane helix</keyword>
<evidence type="ECO:0000256" key="4">
    <source>
        <dbReference type="ARBA" id="ARBA00022692"/>
    </source>
</evidence>
<feature type="transmembrane region" description="Helical" evidence="7">
    <location>
        <begin position="20"/>
        <end position="44"/>
    </location>
</feature>
<dbReference type="GO" id="GO:0005886">
    <property type="term" value="C:plasma membrane"/>
    <property type="evidence" value="ECO:0007669"/>
    <property type="project" value="UniProtKB-SubCell"/>
</dbReference>
<feature type="transmembrane region" description="Helical" evidence="7">
    <location>
        <begin position="181"/>
        <end position="202"/>
    </location>
</feature>
<dbReference type="PATRIC" id="fig|1339314.3.peg.3897"/>
<feature type="transmembrane region" description="Helical" evidence="7">
    <location>
        <begin position="208"/>
        <end position="228"/>
    </location>
</feature>
<comment type="subcellular location">
    <subcellularLocation>
        <location evidence="1">Cell membrane</location>
        <topology evidence="1">Multi-pass membrane protein</topology>
    </subcellularLocation>
</comment>
<dbReference type="PANTHER" id="PTHR30250">
    <property type="entry name" value="PST FAMILY PREDICTED COLANIC ACID TRANSPORTER"/>
    <property type="match status" value="1"/>
</dbReference>
<feature type="transmembrane region" description="Helical" evidence="7">
    <location>
        <begin position="112"/>
        <end position="132"/>
    </location>
</feature>
<feature type="transmembrane region" description="Helical" evidence="7">
    <location>
        <begin position="369"/>
        <end position="390"/>
    </location>
</feature>
<evidence type="ECO:0000256" key="2">
    <source>
        <dbReference type="ARBA" id="ARBA00007430"/>
    </source>
</evidence>
<comment type="similarity">
    <text evidence="2">Belongs to the polysaccharide synthase family.</text>
</comment>
<feature type="transmembrane region" description="Helical" evidence="7">
    <location>
        <begin position="399"/>
        <end position="421"/>
    </location>
</feature>
<evidence type="ECO:0000256" key="5">
    <source>
        <dbReference type="ARBA" id="ARBA00022989"/>
    </source>
</evidence>
<keyword evidence="6 7" id="KW-0472">Membrane</keyword>
<feature type="transmembrane region" description="Helical" evidence="7">
    <location>
        <begin position="144"/>
        <end position="169"/>
    </location>
</feature>
<evidence type="ECO:0000256" key="7">
    <source>
        <dbReference type="SAM" id="Phobius"/>
    </source>
</evidence>
<organism evidence="8 9">
    <name type="scientific">Bacteroides fragilis str. 3976T8</name>
    <dbReference type="NCBI Taxonomy" id="1339314"/>
    <lineage>
        <taxon>Bacteria</taxon>
        <taxon>Pseudomonadati</taxon>
        <taxon>Bacteroidota</taxon>
        <taxon>Bacteroidia</taxon>
        <taxon>Bacteroidales</taxon>
        <taxon>Bacteroidaceae</taxon>
        <taxon>Bacteroides</taxon>
    </lineage>
</organism>
<feature type="transmembrane region" description="Helical" evidence="7">
    <location>
        <begin position="50"/>
        <end position="69"/>
    </location>
</feature>